<evidence type="ECO:0000256" key="1">
    <source>
        <dbReference type="SAM" id="MobiDB-lite"/>
    </source>
</evidence>
<gene>
    <name evidence="2" type="ORF">HPB48_005645</name>
</gene>
<feature type="compositionally biased region" description="Polar residues" evidence="1">
    <location>
        <begin position="144"/>
        <end position="154"/>
    </location>
</feature>
<feature type="compositionally biased region" description="Basic and acidic residues" evidence="1">
    <location>
        <begin position="75"/>
        <end position="86"/>
    </location>
</feature>
<feature type="region of interest" description="Disordered" evidence="1">
    <location>
        <begin position="253"/>
        <end position="276"/>
    </location>
</feature>
<keyword evidence="3" id="KW-1185">Reference proteome</keyword>
<reference evidence="2 3" key="1">
    <citation type="journal article" date="2020" name="Cell">
        <title>Large-Scale Comparative Analyses of Tick Genomes Elucidate Their Genetic Diversity and Vector Capacities.</title>
        <authorList>
            <consortium name="Tick Genome and Microbiome Consortium (TIGMIC)"/>
            <person name="Jia N."/>
            <person name="Wang J."/>
            <person name="Shi W."/>
            <person name="Du L."/>
            <person name="Sun Y."/>
            <person name="Zhan W."/>
            <person name="Jiang J.F."/>
            <person name="Wang Q."/>
            <person name="Zhang B."/>
            <person name="Ji P."/>
            <person name="Bell-Sakyi L."/>
            <person name="Cui X.M."/>
            <person name="Yuan T.T."/>
            <person name="Jiang B.G."/>
            <person name="Yang W.F."/>
            <person name="Lam T.T."/>
            <person name="Chang Q.C."/>
            <person name="Ding S.J."/>
            <person name="Wang X.J."/>
            <person name="Zhu J.G."/>
            <person name="Ruan X.D."/>
            <person name="Zhao L."/>
            <person name="Wei J.T."/>
            <person name="Ye R.Z."/>
            <person name="Que T.C."/>
            <person name="Du C.H."/>
            <person name="Zhou Y.H."/>
            <person name="Cheng J.X."/>
            <person name="Dai P.F."/>
            <person name="Guo W.B."/>
            <person name="Han X.H."/>
            <person name="Huang E.J."/>
            <person name="Li L.F."/>
            <person name="Wei W."/>
            <person name="Gao Y.C."/>
            <person name="Liu J.Z."/>
            <person name="Shao H.Z."/>
            <person name="Wang X."/>
            <person name="Wang C.C."/>
            <person name="Yang T.C."/>
            <person name="Huo Q.B."/>
            <person name="Li W."/>
            <person name="Chen H.Y."/>
            <person name="Chen S.E."/>
            <person name="Zhou L.G."/>
            <person name="Ni X.B."/>
            <person name="Tian J.H."/>
            <person name="Sheng Y."/>
            <person name="Liu T."/>
            <person name="Pan Y.S."/>
            <person name="Xia L.Y."/>
            <person name="Li J."/>
            <person name="Zhao F."/>
            <person name="Cao W.C."/>
        </authorList>
    </citation>
    <scope>NUCLEOTIDE SEQUENCE [LARGE SCALE GENOMIC DNA]</scope>
    <source>
        <strain evidence="2">HaeL-2018</strain>
    </source>
</reference>
<comment type="caution">
    <text evidence="2">The sequence shown here is derived from an EMBL/GenBank/DDBJ whole genome shotgun (WGS) entry which is preliminary data.</text>
</comment>
<feature type="compositionally biased region" description="Pro residues" evidence="1">
    <location>
        <begin position="259"/>
        <end position="272"/>
    </location>
</feature>
<dbReference type="Proteomes" id="UP000821853">
    <property type="component" value="Chromosome 3"/>
</dbReference>
<sequence>MWPWKCLSVAGLSPSTSVRQQPGGVHPGPGVIAGERSQPQAAPAQALPHGGHVPRRRPGGAHCPPPAQAGFSSQDKIRAFEGKAEEPSCAQRVASNGSLPEESTSPPPPPHSAGSSSYPPSPTRTLLGSPPQTPSVCSEDLCSSLASGSASPRTYGQLSALAQQKVRHLEEETRAQLRASSRRCWPPPGACPRGPAQREQIERDWQRAKQELERDDLLDFLADEPAAYLRLLGSQQQRLSPVPFSPLAASAGAFFRSPQPSPPQLSQAPPPSMSSAVSNSRAAVVGAVVAPWHLRAARFGACLRFLVVLPLEATGQVAVCAQLVETAEPTGSGEDCRVPTAIDDVQTPSSCCSETFQQFAASEPMESPPSDRASSPPQQQQPGPFNSRHEKENIPQTSSGVTTGVTFRCKKQCLNGASTRYAIYRVDDEAAAAAAQRPPQQRHSENGVVAALVSRLVEGEAMPVVAKHRHPPPAPVLHGAAAATHHRESSRDVKFHPFPTTVRKVPSGQRKRTGLRVEAGGQPAGGLTRLRGFVALVCWRSSSS</sequence>
<dbReference type="EMBL" id="JABSTR010000005">
    <property type="protein sequence ID" value="KAH9371175.1"/>
    <property type="molecule type" value="Genomic_DNA"/>
</dbReference>
<dbReference type="OrthoDB" id="6431524at2759"/>
<organism evidence="2 3">
    <name type="scientific">Haemaphysalis longicornis</name>
    <name type="common">Bush tick</name>
    <dbReference type="NCBI Taxonomy" id="44386"/>
    <lineage>
        <taxon>Eukaryota</taxon>
        <taxon>Metazoa</taxon>
        <taxon>Ecdysozoa</taxon>
        <taxon>Arthropoda</taxon>
        <taxon>Chelicerata</taxon>
        <taxon>Arachnida</taxon>
        <taxon>Acari</taxon>
        <taxon>Parasitiformes</taxon>
        <taxon>Ixodida</taxon>
        <taxon>Ixodoidea</taxon>
        <taxon>Ixodidae</taxon>
        <taxon>Haemaphysalinae</taxon>
        <taxon>Haemaphysalis</taxon>
    </lineage>
</organism>
<protein>
    <submittedName>
        <fullName evidence="2">Uncharacterized protein</fullName>
    </submittedName>
</protein>
<name>A0A9J6G8E7_HAELO</name>
<accession>A0A9J6G8E7</accession>
<proteinExistence type="predicted"/>
<feature type="region of interest" description="Disordered" evidence="1">
    <location>
        <begin position="359"/>
        <end position="401"/>
    </location>
</feature>
<evidence type="ECO:0000313" key="3">
    <source>
        <dbReference type="Proteomes" id="UP000821853"/>
    </source>
</evidence>
<feature type="region of interest" description="Disordered" evidence="1">
    <location>
        <begin position="13"/>
        <end position="154"/>
    </location>
</feature>
<feature type="compositionally biased region" description="Low complexity" evidence="1">
    <location>
        <begin position="368"/>
        <end position="384"/>
    </location>
</feature>
<evidence type="ECO:0000313" key="2">
    <source>
        <dbReference type="EMBL" id="KAH9371175.1"/>
    </source>
</evidence>
<dbReference type="AlphaFoldDB" id="A0A9J6G8E7"/>
<dbReference type="VEuPathDB" id="VectorBase:HLOH_062722"/>
<feature type="compositionally biased region" description="Low complexity" evidence="1">
    <location>
        <begin position="38"/>
        <end position="51"/>
    </location>
</feature>